<feature type="transmembrane region" description="Helical" evidence="8">
    <location>
        <begin position="35"/>
        <end position="56"/>
    </location>
</feature>
<keyword evidence="4" id="KW-1003">Cell membrane</keyword>
<evidence type="ECO:0000313" key="9">
    <source>
        <dbReference type="EMBL" id="BBG29599.1"/>
    </source>
</evidence>
<evidence type="ECO:0000256" key="4">
    <source>
        <dbReference type="ARBA" id="ARBA00022475"/>
    </source>
</evidence>
<reference evidence="9 10" key="1">
    <citation type="submission" date="2018-09" db="EMBL/GenBank/DDBJ databases">
        <title>Zymobacter palmae IAM14233 (=T109) whole genome analysis.</title>
        <authorList>
            <person name="Yanase H."/>
        </authorList>
    </citation>
    <scope>NUCLEOTIDE SEQUENCE [LARGE SCALE GENOMIC DNA]</scope>
    <source>
        <strain evidence="9 10">IAM14233</strain>
    </source>
</reference>
<dbReference type="RefSeq" id="WP_051524224.1">
    <property type="nucleotide sequence ID" value="NZ_AP018933.1"/>
</dbReference>
<evidence type="ECO:0000256" key="3">
    <source>
        <dbReference type="ARBA" id="ARBA00021903"/>
    </source>
</evidence>
<evidence type="ECO:0000256" key="8">
    <source>
        <dbReference type="SAM" id="Phobius"/>
    </source>
</evidence>
<dbReference type="InterPro" id="IPR009315">
    <property type="entry name" value="P_starv_induced_PsiE"/>
</dbReference>
<dbReference type="EMBL" id="AP018933">
    <property type="protein sequence ID" value="BBG29599.1"/>
    <property type="molecule type" value="Genomic_DNA"/>
</dbReference>
<proteinExistence type="inferred from homology"/>
<feature type="transmembrane region" description="Helical" evidence="8">
    <location>
        <begin position="12"/>
        <end position="29"/>
    </location>
</feature>
<accession>A0A348HD97</accession>
<protein>
    <recommendedName>
        <fullName evidence="3">Protein PsiE</fullName>
    </recommendedName>
</protein>
<dbReference type="Proteomes" id="UP000267342">
    <property type="component" value="Chromosome"/>
</dbReference>
<name>A0A348HD97_9GAMM</name>
<dbReference type="AlphaFoldDB" id="A0A348HD97"/>
<comment type="subcellular location">
    <subcellularLocation>
        <location evidence="1">Cell inner membrane</location>
        <topology evidence="1">Multi-pass membrane protein</topology>
    </subcellularLocation>
</comment>
<gene>
    <name evidence="9" type="ORF">ZBT109_0823</name>
</gene>
<keyword evidence="5 8" id="KW-0812">Transmembrane</keyword>
<evidence type="ECO:0000256" key="6">
    <source>
        <dbReference type="ARBA" id="ARBA00022989"/>
    </source>
</evidence>
<dbReference type="GO" id="GO:0016036">
    <property type="term" value="P:cellular response to phosphate starvation"/>
    <property type="evidence" value="ECO:0007669"/>
    <property type="project" value="InterPro"/>
</dbReference>
<organism evidence="9 10">
    <name type="scientific">Zymobacter palmae</name>
    <dbReference type="NCBI Taxonomy" id="33074"/>
    <lineage>
        <taxon>Bacteria</taxon>
        <taxon>Pseudomonadati</taxon>
        <taxon>Pseudomonadota</taxon>
        <taxon>Gammaproteobacteria</taxon>
        <taxon>Oceanospirillales</taxon>
        <taxon>Halomonadaceae</taxon>
        <taxon>Zymobacter group</taxon>
        <taxon>Zymobacter</taxon>
    </lineage>
</organism>
<dbReference type="KEGG" id="zpl:ZBT109_0823"/>
<dbReference type="Pfam" id="PF06146">
    <property type="entry name" value="PsiE"/>
    <property type="match status" value="1"/>
</dbReference>
<dbReference type="InterPro" id="IPR020948">
    <property type="entry name" value="P_starv_induced_PsiE-like"/>
</dbReference>
<comment type="similarity">
    <text evidence="2">Belongs to the PsiE family.</text>
</comment>
<dbReference type="OrthoDB" id="9792470at2"/>
<evidence type="ECO:0000256" key="2">
    <source>
        <dbReference type="ARBA" id="ARBA00005632"/>
    </source>
</evidence>
<keyword evidence="10" id="KW-1185">Reference proteome</keyword>
<feature type="transmembrane region" description="Helical" evidence="8">
    <location>
        <begin position="98"/>
        <end position="117"/>
    </location>
</feature>
<evidence type="ECO:0000256" key="1">
    <source>
        <dbReference type="ARBA" id="ARBA00004429"/>
    </source>
</evidence>
<evidence type="ECO:0000313" key="10">
    <source>
        <dbReference type="Proteomes" id="UP000267342"/>
    </source>
</evidence>
<feature type="transmembrane region" description="Helical" evidence="8">
    <location>
        <begin position="68"/>
        <end position="86"/>
    </location>
</feature>
<keyword evidence="6 8" id="KW-1133">Transmembrane helix</keyword>
<evidence type="ECO:0000256" key="7">
    <source>
        <dbReference type="ARBA" id="ARBA00023136"/>
    </source>
</evidence>
<keyword evidence="7 8" id="KW-0472">Membrane</keyword>
<dbReference type="PANTHER" id="PTHR37819">
    <property type="entry name" value="PROTEIN PSIE"/>
    <property type="match status" value="1"/>
</dbReference>
<dbReference type="GO" id="GO:0005886">
    <property type="term" value="C:plasma membrane"/>
    <property type="evidence" value="ECO:0007669"/>
    <property type="project" value="UniProtKB-SubCell"/>
</dbReference>
<dbReference type="STRING" id="1123510.GCA_000620025_01585"/>
<dbReference type="PANTHER" id="PTHR37819:SF1">
    <property type="entry name" value="PROTEIN PSIE"/>
    <property type="match status" value="1"/>
</dbReference>
<sequence>MQIQENSPFRWIERAGLLIITAVILFAIGEKCVAMWEVQIVTVTDILLLFMFLELITMVKLYWHEGRLSVLLPIFIAIIGIARHMMADSQEFGQHDLIFSAGAIVLLSLSLLILAYCQVRFSFYPSHEDRRLISRDTPEDKDKRS</sequence>
<evidence type="ECO:0000256" key="5">
    <source>
        <dbReference type="ARBA" id="ARBA00022692"/>
    </source>
</evidence>